<dbReference type="InterPro" id="IPR000150">
    <property type="entry name" value="Cof"/>
</dbReference>
<dbReference type="NCBIfam" id="TIGR00099">
    <property type="entry name" value="Cof-subfamily"/>
    <property type="match status" value="1"/>
</dbReference>
<dbReference type="InterPro" id="IPR023214">
    <property type="entry name" value="HAD_sf"/>
</dbReference>
<dbReference type="SFLD" id="SFLDS00003">
    <property type="entry name" value="Haloacid_Dehalogenase"/>
    <property type="match status" value="1"/>
</dbReference>
<dbReference type="InterPro" id="IPR006379">
    <property type="entry name" value="HAD-SF_hydro_IIB"/>
</dbReference>
<name>A0A412KV80_9FIRM</name>
<reference evidence="1 2" key="1">
    <citation type="submission" date="2018-08" db="EMBL/GenBank/DDBJ databases">
        <title>A genome reference for cultivated species of the human gut microbiota.</title>
        <authorList>
            <person name="Zou Y."/>
            <person name="Xue W."/>
            <person name="Luo G."/>
        </authorList>
    </citation>
    <scope>NUCLEOTIDE SEQUENCE [LARGE SCALE GENOMIC DNA]</scope>
    <source>
        <strain evidence="1 2">AF21-24</strain>
    </source>
</reference>
<dbReference type="GO" id="GO:0000287">
    <property type="term" value="F:magnesium ion binding"/>
    <property type="evidence" value="ECO:0007669"/>
    <property type="project" value="TreeGrafter"/>
</dbReference>
<dbReference type="NCBIfam" id="TIGR01484">
    <property type="entry name" value="HAD-SF-IIB"/>
    <property type="match status" value="1"/>
</dbReference>
<dbReference type="Gene3D" id="3.40.50.1000">
    <property type="entry name" value="HAD superfamily/HAD-like"/>
    <property type="match status" value="1"/>
</dbReference>
<comment type="caution">
    <text evidence="1">The sequence shown here is derived from an EMBL/GenBank/DDBJ whole genome shotgun (WGS) entry which is preliminary data.</text>
</comment>
<dbReference type="SFLD" id="SFLDG01140">
    <property type="entry name" value="C2.B:_Phosphomannomutase_and_P"/>
    <property type="match status" value="1"/>
</dbReference>
<dbReference type="GO" id="GO:0016791">
    <property type="term" value="F:phosphatase activity"/>
    <property type="evidence" value="ECO:0007669"/>
    <property type="project" value="TreeGrafter"/>
</dbReference>
<dbReference type="InterPro" id="IPR036412">
    <property type="entry name" value="HAD-like_sf"/>
</dbReference>
<evidence type="ECO:0000313" key="1">
    <source>
        <dbReference type="EMBL" id="RGS72475.1"/>
    </source>
</evidence>
<evidence type="ECO:0000313" key="2">
    <source>
        <dbReference type="Proteomes" id="UP000284242"/>
    </source>
</evidence>
<accession>A0A412KV80</accession>
<dbReference type="PANTHER" id="PTHR10000:SF8">
    <property type="entry name" value="HAD SUPERFAMILY HYDROLASE-LIKE, TYPE 3"/>
    <property type="match status" value="1"/>
</dbReference>
<sequence>MTEKDFTACEKQACTYRGEKLSIRLIASDLDGTLLTDCKELSPKTREVLDLAVQHGIYIVPATGRSFHSIPEMIRNYPGVEYVITANGGAVYSVREGKRVYQCLLEKESVEAAIAVRKRENMVLEVVIDGVPYAEEAYVKDPIQYLATEYGAKYIKATRKPVKDICRFAQKHAEELDSISFVCRYEDKERLYTSLDKEIPNIYVTSSVPNLMEVGHIDAGKGKTLLWLLKKLEISTEEAMAFGDADNDISMLTSVKYGMAMGNGTENCRKAAPYVTDTNEKDGVAKGILRFLSEVE</sequence>
<organism evidence="1 2">
    <name type="scientific">Blautia obeum</name>
    <dbReference type="NCBI Taxonomy" id="40520"/>
    <lineage>
        <taxon>Bacteria</taxon>
        <taxon>Bacillati</taxon>
        <taxon>Bacillota</taxon>
        <taxon>Clostridia</taxon>
        <taxon>Lachnospirales</taxon>
        <taxon>Lachnospiraceae</taxon>
        <taxon>Blautia</taxon>
    </lineage>
</organism>
<gene>
    <name evidence="1" type="ORF">DWX77_10480</name>
</gene>
<dbReference type="PROSITE" id="PS01228">
    <property type="entry name" value="COF_1"/>
    <property type="match status" value="1"/>
</dbReference>
<dbReference type="Proteomes" id="UP000284242">
    <property type="component" value="Unassembled WGS sequence"/>
</dbReference>
<dbReference type="SUPFAM" id="SSF56784">
    <property type="entry name" value="HAD-like"/>
    <property type="match status" value="1"/>
</dbReference>
<dbReference type="Pfam" id="PF08282">
    <property type="entry name" value="Hydrolase_3"/>
    <property type="match status" value="1"/>
</dbReference>
<protein>
    <submittedName>
        <fullName evidence="1">HAD family hydrolase</fullName>
    </submittedName>
</protein>
<keyword evidence="1" id="KW-0378">Hydrolase</keyword>
<dbReference type="AlphaFoldDB" id="A0A412KV80"/>
<proteinExistence type="predicted"/>
<dbReference type="PANTHER" id="PTHR10000">
    <property type="entry name" value="PHOSPHOSERINE PHOSPHATASE"/>
    <property type="match status" value="1"/>
</dbReference>
<dbReference type="GO" id="GO:0005829">
    <property type="term" value="C:cytosol"/>
    <property type="evidence" value="ECO:0007669"/>
    <property type="project" value="TreeGrafter"/>
</dbReference>
<dbReference type="PROSITE" id="PS01229">
    <property type="entry name" value="COF_2"/>
    <property type="match status" value="1"/>
</dbReference>
<dbReference type="Gene3D" id="3.30.1240.10">
    <property type="match status" value="1"/>
</dbReference>
<dbReference type="EMBL" id="QRVV01000028">
    <property type="protein sequence ID" value="RGS72475.1"/>
    <property type="molecule type" value="Genomic_DNA"/>
</dbReference>